<dbReference type="EMBL" id="AFBN01000036">
    <property type="protein sequence ID" value="EGF56895.1"/>
    <property type="molecule type" value="Genomic_DNA"/>
</dbReference>
<dbReference type="GeneID" id="86049623"/>
<evidence type="ECO:0008006" key="3">
    <source>
        <dbReference type="Google" id="ProtNLM"/>
    </source>
</evidence>
<comment type="caution">
    <text evidence="1">The sequence shown here is derived from an EMBL/GenBank/DDBJ whole genome shotgun (WGS) entry which is preliminary data.</text>
</comment>
<gene>
    <name evidence="1" type="ORF">HMPREF9446_02038</name>
</gene>
<name>F3PTH0_9BACE</name>
<dbReference type="GO" id="GO:0006355">
    <property type="term" value="P:regulation of DNA-templated transcription"/>
    <property type="evidence" value="ECO:0007669"/>
    <property type="project" value="InterPro"/>
</dbReference>
<dbReference type="GO" id="GO:0003677">
    <property type="term" value="F:DNA binding"/>
    <property type="evidence" value="ECO:0007669"/>
    <property type="project" value="InterPro"/>
</dbReference>
<dbReference type="eggNOG" id="COG0457">
    <property type="taxonomic scope" value="Bacteria"/>
</dbReference>
<dbReference type="HOGENOM" id="CLU_1782970_0_0_10"/>
<sequence>MSKPIIENTNPAQKEWNAYLVSRNKQLTKELKEFRTVSTITGCSSAQLLAMSQLYRIQTSPAYGIIRDEQEWNNLFAMIDALYGNSLAASLQKYTFTLQELKVCYLIRARIKNNSIAILFNITTQSVIKAKQRLKQKFGLMITDKFDVFIQQL</sequence>
<organism evidence="1 2">
    <name type="scientific">Bacteroides fluxus YIT 12057</name>
    <dbReference type="NCBI Taxonomy" id="763034"/>
    <lineage>
        <taxon>Bacteria</taxon>
        <taxon>Pseudomonadati</taxon>
        <taxon>Bacteroidota</taxon>
        <taxon>Bacteroidia</taxon>
        <taxon>Bacteroidales</taxon>
        <taxon>Bacteroidaceae</taxon>
        <taxon>Bacteroides</taxon>
    </lineage>
</organism>
<evidence type="ECO:0000313" key="2">
    <source>
        <dbReference type="Proteomes" id="UP000003416"/>
    </source>
</evidence>
<dbReference type="InterPro" id="IPR016032">
    <property type="entry name" value="Sig_transdc_resp-reg_C-effctor"/>
</dbReference>
<evidence type="ECO:0000313" key="1">
    <source>
        <dbReference type="EMBL" id="EGF56895.1"/>
    </source>
</evidence>
<dbReference type="RefSeq" id="WP_009125303.1">
    <property type="nucleotide sequence ID" value="NZ_GL882633.1"/>
</dbReference>
<dbReference type="SUPFAM" id="SSF46894">
    <property type="entry name" value="C-terminal effector domain of the bipartite response regulators"/>
    <property type="match status" value="1"/>
</dbReference>
<dbReference type="Proteomes" id="UP000003416">
    <property type="component" value="Unassembled WGS sequence"/>
</dbReference>
<proteinExistence type="predicted"/>
<dbReference type="STRING" id="763034.HMPREF9446_02038"/>
<protein>
    <recommendedName>
        <fullName evidence="3">HTH luxR-type domain-containing protein</fullName>
    </recommendedName>
</protein>
<keyword evidence="2" id="KW-1185">Reference proteome</keyword>
<dbReference type="AlphaFoldDB" id="F3PTH0"/>
<accession>F3PTH0</accession>
<reference evidence="1 2" key="1">
    <citation type="submission" date="2011-02" db="EMBL/GenBank/DDBJ databases">
        <authorList>
            <person name="Weinstock G."/>
            <person name="Sodergren E."/>
            <person name="Clifton S."/>
            <person name="Fulton L."/>
            <person name="Fulton B."/>
            <person name="Courtney L."/>
            <person name="Fronick C."/>
            <person name="Harrison M."/>
            <person name="Strong C."/>
            <person name="Farmer C."/>
            <person name="Delahaunty K."/>
            <person name="Markovic C."/>
            <person name="Hall O."/>
            <person name="Minx P."/>
            <person name="Tomlinson C."/>
            <person name="Mitreva M."/>
            <person name="Hou S."/>
            <person name="Chen J."/>
            <person name="Wollam A."/>
            <person name="Pepin K.H."/>
            <person name="Johnson M."/>
            <person name="Bhonagiri V."/>
            <person name="Zhang X."/>
            <person name="Suruliraj S."/>
            <person name="Warren W."/>
            <person name="Chinwalla A."/>
            <person name="Mardis E.R."/>
            <person name="Wilson R.K."/>
        </authorList>
    </citation>
    <scope>NUCLEOTIDE SEQUENCE [LARGE SCALE GENOMIC DNA]</scope>
    <source>
        <strain evidence="1 2">YIT 12057</strain>
    </source>
</reference>